<protein>
    <submittedName>
        <fullName evidence="1">DUF1667 domain-containing protein</fullName>
    </submittedName>
</protein>
<dbReference type="Pfam" id="PF07892">
    <property type="entry name" value="DUF1667"/>
    <property type="match status" value="1"/>
</dbReference>
<reference evidence="1" key="1">
    <citation type="journal article" date="2021" name="PeerJ">
        <title>Extensive microbial diversity within the chicken gut microbiome revealed by metagenomics and culture.</title>
        <authorList>
            <person name="Gilroy R."/>
            <person name="Ravi A."/>
            <person name="Getino M."/>
            <person name="Pursley I."/>
            <person name="Horton D.L."/>
            <person name="Alikhan N.F."/>
            <person name="Baker D."/>
            <person name="Gharbi K."/>
            <person name="Hall N."/>
            <person name="Watson M."/>
            <person name="Adriaenssens E.M."/>
            <person name="Foster-Nyarko E."/>
            <person name="Jarju S."/>
            <person name="Secka A."/>
            <person name="Antonio M."/>
            <person name="Oren A."/>
            <person name="Chaudhuri R.R."/>
            <person name="La Ragione R."/>
            <person name="Hildebrand F."/>
            <person name="Pallen M.J."/>
        </authorList>
    </citation>
    <scope>NUCLEOTIDE SEQUENCE</scope>
    <source>
        <strain evidence="1">CHK185-5351</strain>
    </source>
</reference>
<name>A0A9D2NBJ7_9FIRM</name>
<accession>A0A9D2NBJ7</accession>
<dbReference type="AlphaFoldDB" id="A0A9D2NBJ7"/>
<organism evidence="1 2">
    <name type="scientific">Candidatus Fusicatenibacter intestinigallinarum</name>
    <dbReference type="NCBI Taxonomy" id="2838598"/>
    <lineage>
        <taxon>Bacteria</taxon>
        <taxon>Bacillati</taxon>
        <taxon>Bacillota</taxon>
        <taxon>Clostridia</taxon>
        <taxon>Lachnospirales</taxon>
        <taxon>Lachnospiraceae</taxon>
        <taxon>Fusicatenibacter</taxon>
    </lineage>
</organism>
<dbReference type="InterPro" id="IPR012460">
    <property type="entry name" value="DUF1667"/>
</dbReference>
<dbReference type="PANTHER" id="PTHR39450">
    <property type="entry name" value="MOLYBDOPTERIN OXIDOREDUCTASE, 4FE-4S CLUSTER-BINDING SUBUNIT"/>
    <property type="match status" value="1"/>
</dbReference>
<dbReference type="Proteomes" id="UP000823849">
    <property type="component" value="Unassembled WGS sequence"/>
</dbReference>
<sequence length="119" mass="12729">MEKRVLTCIGCPMGCELTVELDGKTVVSISGYTCKRGKIYGEKEVTHPTRIVTTTVRVVNGTAPVVPVKTKEDISKDKIFECVRELKGVQVQAPVSAGEPVLKNVAGTGVDVIAVKTVE</sequence>
<dbReference type="PANTHER" id="PTHR39450:SF1">
    <property type="entry name" value="DUF1667 DOMAIN-CONTAINING PROTEIN"/>
    <property type="match status" value="1"/>
</dbReference>
<proteinExistence type="predicted"/>
<dbReference type="SUPFAM" id="SSF160148">
    <property type="entry name" value="CPE0013-like"/>
    <property type="match status" value="1"/>
</dbReference>
<dbReference type="SUPFAM" id="SSF53706">
    <property type="entry name" value="Formate dehydrogenase/DMSO reductase, domains 1-3"/>
    <property type="match status" value="1"/>
</dbReference>
<dbReference type="EMBL" id="DWWU01000022">
    <property type="protein sequence ID" value="HJC15292.1"/>
    <property type="molecule type" value="Genomic_DNA"/>
</dbReference>
<dbReference type="InterPro" id="IPR036593">
    <property type="entry name" value="CPE0013-like_sf"/>
</dbReference>
<evidence type="ECO:0000313" key="2">
    <source>
        <dbReference type="Proteomes" id="UP000823849"/>
    </source>
</evidence>
<evidence type="ECO:0000313" key="1">
    <source>
        <dbReference type="EMBL" id="HJC15292.1"/>
    </source>
</evidence>
<reference evidence="1" key="2">
    <citation type="submission" date="2021-04" db="EMBL/GenBank/DDBJ databases">
        <authorList>
            <person name="Gilroy R."/>
        </authorList>
    </citation>
    <scope>NUCLEOTIDE SEQUENCE</scope>
    <source>
        <strain evidence="1">CHK185-5351</strain>
    </source>
</reference>
<comment type="caution">
    <text evidence="1">The sequence shown here is derived from an EMBL/GenBank/DDBJ whole genome shotgun (WGS) entry which is preliminary data.</text>
</comment>
<dbReference type="Gene3D" id="3.10.530.10">
    <property type="entry name" value="CPE0013-like"/>
    <property type="match status" value="1"/>
</dbReference>
<gene>
    <name evidence="1" type="ORF">H9705_05615</name>
</gene>